<organism evidence="11 12">
    <name type="scientific">Clupea harengus</name>
    <name type="common">Atlantic herring</name>
    <dbReference type="NCBI Taxonomy" id="7950"/>
    <lineage>
        <taxon>Eukaryota</taxon>
        <taxon>Metazoa</taxon>
        <taxon>Chordata</taxon>
        <taxon>Craniata</taxon>
        <taxon>Vertebrata</taxon>
        <taxon>Euteleostomi</taxon>
        <taxon>Actinopterygii</taxon>
        <taxon>Neopterygii</taxon>
        <taxon>Teleostei</taxon>
        <taxon>Clupei</taxon>
        <taxon>Clupeiformes</taxon>
        <taxon>Clupeoidei</taxon>
        <taxon>Clupeidae</taxon>
        <taxon>Clupea</taxon>
    </lineage>
</organism>
<dbReference type="GO" id="GO:0000775">
    <property type="term" value="C:chromosome, centromeric region"/>
    <property type="evidence" value="ECO:0007669"/>
    <property type="project" value="UniProtKB-SubCell"/>
</dbReference>
<reference evidence="12" key="1">
    <citation type="submission" date="2025-08" db="UniProtKB">
        <authorList>
            <consortium name="RefSeq"/>
        </authorList>
    </citation>
    <scope>IDENTIFICATION</scope>
</reference>
<dbReference type="PANTHER" id="PTHR31345">
    <property type="entry name" value="CENTROMERE PROTEIN Q"/>
    <property type="match status" value="1"/>
</dbReference>
<evidence type="ECO:0000256" key="6">
    <source>
        <dbReference type="ARBA" id="ARBA00023242"/>
    </source>
</evidence>
<feature type="chain" id="PRO_5028400672" description="Centromere protein Q" evidence="10">
    <location>
        <begin position="27"/>
        <end position="331"/>
    </location>
</feature>
<evidence type="ECO:0000256" key="8">
    <source>
        <dbReference type="SAM" id="Coils"/>
    </source>
</evidence>
<accession>A0A6P8EUT4</accession>
<dbReference type="PANTHER" id="PTHR31345:SF3">
    <property type="entry name" value="CENTROMERE PROTEIN Q"/>
    <property type="match status" value="1"/>
</dbReference>
<proteinExistence type="inferred from homology"/>
<dbReference type="Pfam" id="PF13094">
    <property type="entry name" value="CENP-Q"/>
    <property type="match status" value="1"/>
</dbReference>
<dbReference type="Proteomes" id="UP000515152">
    <property type="component" value="Chromosome 21"/>
</dbReference>
<evidence type="ECO:0000256" key="9">
    <source>
        <dbReference type="SAM" id="MobiDB-lite"/>
    </source>
</evidence>
<feature type="coiled-coil region" evidence="8">
    <location>
        <begin position="196"/>
        <end position="258"/>
    </location>
</feature>
<dbReference type="InterPro" id="IPR025212">
    <property type="entry name" value="CAD_CENP-Q"/>
</dbReference>
<sequence length="331" mass="38052">MYIKLHVASAIWLVWLTFLTWPTVDTNQVFAHVPYIVVWKDLPRSGELNELWLCCCQLTRFIMKPARGSGRKSTQGPIGRGRSTKKNVHTTSEEAGHSSEGVKRQQVTKRKQPLSSVNARRIKGREKWKRLAQPVISAIDKMLSLAVLSVLSMKLKEKDETQKHLNILKERFLASCAQLTVPPRKQVDLGHVSRQYQVESLKAEEGEKRLKSLEENHRSVVSTLEEMEVTRDRLDEECRILRSRMEEQEENSQEVLQRREQTVLHLPPLPPRSDTEQPLQERLMKSVPNGAVMAKALQNMPEIQQMKTFMGLAHQHADRWLTALNSQSQST</sequence>
<protein>
    <recommendedName>
        <fullName evidence="4">Centromere protein Q</fullName>
    </recommendedName>
</protein>
<dbReference type="GeneID" id="105893356"/>
<dbReference type="GO" id="GO:0005634">
    <property type="term" value="C:nucleus"/>
    <property type="evidence" value="ECO:0007669"/>
    <property type="project" value="UniProtKB-SubCell"/>
</dbReference>
<evidence type="ECO:0000313" key="12">
    <source>
        <dbReference type="RefSeq" id="XP_031414647.1"/>
    </source>
</evidence>
<dbReference type="OrthoDB" id="8927710at2759"/>
<dbReference type="RefSeq" id="XP_031414647.1">
    <property type="nucleotide sequence ID" value="XM_031558787.2"/>
</dbReference>
<keyword evidence="7" id="KW-0137">Centromere</keyword>
<keyword evidence="10" id="KW-0732">Signal</keyword>
<keyword evidence="5" id="KW-0158">Chromosome</keyword>
<name>A0A6P8EUT4_CLUHA</name>
<comment type="similarity">
    <text evidence="3">Belongs to the CENP-Q/OKP1 family.</text>
</comment>
<feature type="region of interest" description="Disordered" evidence="9">
    <location>
        <begin position="67"/>
        <end position="119"/>
    </location>
</feature>
<evidence type="ECO:0000313" key="11">
    <source>
        <dbReference type="Proteomes" id="UP000515152"/>
    </source>
</evidence>
<evidence type="ECO:0000256" key="1">
    <source>
        <dbReference type="ARBA" id="ARBA00004123"/>
    </source>
</evidence>
<evidence type="ECO:0000256" key="7">
    <source>
        <dbReference type="ARBA" id="ARBA00023328"/>
    </source>
</evidence>
<dbReference type="AlphaFoldDB" id="A0A6P8EUT4"/>
<keyword evidence="6" id="KW-0539">Nucleus</keyword>
<evidence type="ECO:0000256" key="3">
    <source>
        <dbReference type="ARBA" id="ARBA00008191"/>
    </source>
</evidence>
<keyword evidence="11" id="KW-1185">Reference proteome</keyword>
<feature type="compositionally biased region" description="Basic and acidic residues" evidence="9">
    <location>
        <begin position="91"/>
        <end position="103"/>
    </location>
</feature>
<comment type="subcellular location">
    <subcellularLocation>
        <location evidence="2">Chromosome</location>
        <location evidence="2">Centromere</location>
    </subcellularLocation>
    <subcellularLocation>
        <location evidence="1">Nucleus</location>
    </subcellularLocation>
</comment>
<evidence type="ECO:0000256" key="4">
    <source>
        <dbReference type="ARBA" id="ARBA00016397"/>
    </source>
</evidence>
<evidence type="ECO:0000256" key="5">
    <source>
        <dbReference type="ARBA" id="ARBA00022454"/>
    </source>
</evidence>
<feature type="signal peptide" evidence="10">
    <location>
        <begin position="1"/>
        <end position="26"/>
    </location>
</feature>
<evidence type="ECO:0000256" key="2">
    <source>
        <dbReference type="ARBA" id="ARBA00004584"/>
    </source>
</evidence>
<keyword evidence="8" id="KW-0175">Coiled coil</keyword>
<evidence type="ECO:0000256" key="10">
    <source>
        <dbReference type="SAM" id="SignalP"/>
    </source>
</evidence>
<gene>
    <name evidence="12" type="primary">LOC105893356</name>
</gene>